<dbReference type="Pfam" id="PF13557">
    <property type="entry name" value="Phenol_MetA_deg"/>
    <property type="match status" value="1"/>
</dbReference>
<evidence type="ECO:0000313" key="1">
    <source>
        <dbReference type="EMBL" id="WRI21848.1"/>
    </source>
</evidence>
<protein>
    <submittedName>
        <fullName evidence="1">Transporter</fullName>
    </submittedName>
</protein>
<name>A0ABZ1A1L0_9PSED</name>
<dbReference type="EMBL" id="CP139639">
    <property type="protein sequence ID" value="WRI21848.1"/>
    <property type="molecule type" value="Genomic_DNA"/>
</dbReference>
<gene>
    <name evidence="1" type="ORF">SPL95_14535</name>
</gene>
<reference evidence="1 2" key="1">
    <citation type="submission" date="2023-12" db="EMBL/GenBank/DDBJ databases">
        <title>First complete genome sequence of Pseudomonas canadensis strain Pcan-CK-23 isolated from homogenized tissues of Zophobas morio larvae.</title>
        <authorList>
            <person name="Kundlacz C."/>
            <person name="Aldeia C."/>
            <person name="Eddoubaji Y."/>
            <person name="Campos-Madueno E.I."/>
            <person name="Endimiani A."/>
        </authorList>
    </citation>
    <scope>NUCLEOTIDE SEQUENCE [LARGE SCALE GENOMIC DNA]</scope>
    <source>
        <strain evidence="1 2">Pcan-CK-23</strain>
    </source>
</reference>
<dbReference type="RefSeq" id="WP_323985685.1">
    <property type="nucleotide sequence ID" value="NZ_CP139639.1"/>
</dbReference>
<accession>A0ABZ1A1L0</accession>
<dbReference type="Proteomes" id="UP001322392">
    <property type="component" value="Chromosome"/>
</dbReference>
<keyword evidence="2" id="KW-1185">Reference proteome</keyword>
<sequence length="311" mass="34317">MLYRQWLLTPLIIALTIYLLPTSTYATENGSPTTGLGVLDFGAGFMPPSTPNGTVGMRVSNYRATVLTDKNGNRSPNDFKINVTTIGLAYIRMTEQELWGARYGFALMPIFFKMDADLGVNIGGQRVLSNSAEVFRPANLQVAPLILDWRLSPNLGINTQLLIQLPTGDYDKNRLANPGTNHWAVSPVLNATYISPGGFEVSSSFQLDINFRNPATDYRSGVEYRHEFAVGQHVGPWTLGIGGYYYRQLSDDDAPTLTTGNRANTFAVGPALSYFKPESGLPPIWLHAYKEFDAHNRAEGYTVAFRTGLSF</sequence>
<organism evidence="1 2">
    <name type="scientific">Pseudomonas canadensis</name>
    <dbReference type="NCBI Taxonomy" id="915099"/>
    <lineage>
        <taxon>Bacteria</taxon>
        <taxon>Pseudomonadati</taxon>
        <taxon>Pseudomonadota</taxon>
        <taxon>Gammaproteobacteria</taxon>
        <taxon>Pseudomonadales</taxon>
        <taxon>Pseudomonadaceae</taxon>
        <taxon>Pseudomonas</taxon>
    </lineage>
</organism>
<dbReference type="InterPro" id="IPR025737">
    <property type="entry name" value="FApF"/>
</dbReference>
<proteinExistence type="predicted"/>
<evidence type="ECO:0000313" key="2">
    <source>
        <dbReference type="Proteomes" id="UP001322392"/>
    </source>
</evidence>